<evidence type="ECO:0000313" key="3">
    <source>
        <dbReference type="EMBL" id="MEU6825990.1"/>
    </source>
</evidence>
<organism evidence="3 4">
    <name type="scientific">Streptomyces atriruber</name>
    <dbReference type="NCBI Taxonomy" id="545121"/>
    <lineage>
        <taxon>Bacteria</taxon>
        <taxon>Bacillati</taxon>
        <taxon>Actinomycetota</taxon>
        <taxon>Actinomycetes</taxon>
        <taxon>Kitasatosporales</taxon>
        <taxon>Streptomycetaceae</taxon>
        <taxon>Streptomyces</taxon>
    </lineage>
</organism>
<dbReference type="InterPro" id="IPR045063">
    <property type="entry name" value="Dynamin_N"/>
</dbReference>
<gene>
    <name evidence="3" type="ORF">ABZ921_35720</name>
</gene>
<dbReference type="InterPro" id="IPR027417">
    <property type="entry name" value="P-loop_NTPase"/>
</dbReference>
<feature type="compositionally biased region" description="Low complexity" evidence="1">
    <location>
        <begin position="114"/>
        <end position="131"/>
    </location>
</feature>
<evidence type="ECO:0000259" key="2">
    <source>
        <dbReference type="Pfam" id="PF00350"/>
    </source>
</evidence>
<keyword evidence="4" id="KW-1185">Reference proteome</keyword>
<dbReference type="Pfam" id="PF00350">
    <property type="entry name" value="Dynamin_N"/>
    <property type="match status" value="1"/>
</dbReference>
<feature type="domain" description="Dynamin N-terminal" evidence="2">
    <location>
        <begin position="48"/>
        <end position="249"/>
    </location>
</feature>
<comment type="caution">
    <text evidence="3">The sequence shown here is derived from an EMBL/GenBank/DDBJ whole genome shotgun (WGS) entry which is preliminary data.</text>
</comment>
<protein>
    <submittedName>
        <fullName evidence="3">Dynamin family protein</fullName>
    </submittedName>
</protein>
<dbReference type="PANTHER" id="PTHR43681:SF1">
    <property type="entry name" value="SARCALUMENIN"/>
    <property type="match status" value="1"/>
</dbReference>
<reference evidence="3 4" key="1">
    <citation type="submission" date="2024-06" db="EMBL/GenBank/DDBJ databases">
        <title>The Natural Products Discovery Center: Release of the First 8490 Sequenced Strains for Exploring Actinobacteria Biosynthetic Diversity.</title>
        <authorList>
            <person name="Kalkreuter E."/>
            <person name="Kautsar S.A."/>
            <person name="Yang D."/>
            <person name="Bader C.D."/>
            <person name="Teijaro C.N."/>
            <person name="Fluegel L."/>
            <person name="Davis C.M."/>
            <person name="Simpson J.R."/>
            <person name="Lauterbach L."/>
            <person name="Steele A.D."/>
            <person name="Gui C."/>
            <person name="Meng S."/>
            <person name="Li G."/>
            <person name="Viehrig K."/>
            <person name="Ye F."/>
            <person name="Su P."/>
            <person name="Kiefer A.F."/>
            <person name="Nichols A."/>
            <person name="Cepeda A.J."/>
            <person name="Yan W."/>
            <person name="Fan B."/>
            <person name="Jiang Y."/>
            <person name="Adhikari A."/>
            <person name="Zheng C.-J."/>
            <person name="Schuster L."/>
            <person name="Cowan T.M."/>
            <person name="Smanski M.J."/>
            <person name="Chevrette M.G."/>
            <person name="De Carvalho L.P.S."/>
            <person name="Shen B."/>
        </authorList>
    </citation>
    <scope>NUCLEOTIDE SEQUENCE [LARGE SCALE GENOMIC DNA]</scope>
    <source>
        <strain evidence="3 4">NPDC046838</strain>
    </source>
</reference>
<name>A0ABV3BYA8_9ACTN</name>
<dbReference type="SUPFAM" id="SSF52540">
    <property type="entry name" value="P-loop containing nucleoside triphosphate hydrolases"/>
    <property type="match status" value="1"/>
</dbReference>
<dbReference type="PANTHER" id="PTHR43681">
    <property type="entry name" value="TRANSMEMBRANE GTPASE FZO"/>
    <property type="match status" value="1"/>
</dbReference>
<dbReference type="InterPro" id="IPR051943">
    <property type="entry name" value="TRAFAC_Dynamin-like_GTPase"/>
</dbReference>
<accession>A0ABV3BYA8</accession>
<feature type="region of interest" description="Disordered" evidence="1">
    <location>
        <begin position="655"/>
        <end position="702"/>
    </location>
</feature>
<dbReference type="Proteomes" id="UP001551176">
    <property type="component" value="Unassembled WGS sequence"/>
</dbReference>
<proteinExistence type="predicted"/>
<dbReference type="RefSeq" id="WP_359356854.1">
    <property type="nucleotide sequence ID" value="NZ_JBEYXV010000023.1"/>
</dbReference>
<dbReference type="EMBL" id="JBEYXV010000023">
    <property type="protein sequence ID" value="MEU6825990.1"/>
    <property type="molecule type" value="Genomic_DNA"/>
</dbReference>
<evidence type="ECO:0000313" key="4">
    <source>
        <dbReference type="Proteomes" id="UP001551176"/>
    </source>
</evidence>
<dbReference type="Gene3D" id="3.40.50.300">
    <property type="entry name" value="P-loop containing nucleotide triphosphate hydrolases"/>
    <property type="match status" value="1"/>
</dbReference>
<feature type="region of interest" description="Disordered" evidence="1">
    <location>
        <begin position="98"/>
        <end position="140"/>
    </location>
</feature>
<sequence length="702" mass="74598">MRTYDTLRTEVLGLLQGLVRAAQEQGAAETARRVGAARDRLREGRLTVVVCGEFKRGKSSLLGALLEDPDLFPVDTTYATRLVTTVRHGETERITVLLDGADQGGGGDAEADQDGAGPKAEQDGAGAKADQGGAGATLEQRTIDRSEIADYATESGNPHNVRRARLVEIETPNPRLASGVTVLDTPGVGGVYREHTAVTAAFLPSADALLFVADATQPLTESELVFLRQAAEAAKVTDDVDGIVFVLTKTDVPTDTTGIRENTVAKLAEATGRRADELPLVAVSNLAKLRHLESGSERHLALSNFTALEALLWQALERRRAKLLLGGALADLDAAALALLRPVETELDVLAQQTESELALLEGELELQKTRLAGLGKGEAGWRAELRRQFAALGRKLRSEGREGLDRVWNTFQTDYLYRDMFLAAPERLVGQLSTDAGAVVAGINTLASRRSARILREFSAVHGLELAEQKVGTLPDPPVPSLKVTGRLGDERAPGGGMRAVRETSFGTSMGAGMGFVIGSFAGPGPGSVIGAAIGALVGAGISLTSAVRTSRHSDRRQQRHSLQTELAPLRATQQRHVEDAVAEMTEELITAVMAELDSRIRQEHESVSASLARIGDARAATRAQAAERTTRLRQRRAPLLDVRKKAVSLGAEAAALGRARPRRAEPETGPAEKAAKAEAEQKVPAPEGGQGNDDGGWADA</sequence>
<evidence type="ECO:0000256" key="1">
    <source>
        <dbReference type="SAM" id="MobiDB-lite"/>
    </source>
</evidence>